<keyword evidence="3" id="KW-1133">Transmembrane helix</keyword>
<dbReference type="HAMAP" id="MF_02065">
    <property type="entry name" value="MltG"/>
    <property type="match status" value="1"/>
</dbReference>
<evidence type="ECO:0000256" key="6">
    <source>
        <dbReference type="ARBA" id="ARBA00023316"/>
    </source>
</evidence>
<dbReference type="NCBIfam" id="TIGR00247">
    <property type="entry name" value="endolytic transglycosylase MltG"/>
    <property type="match status" value="1"/>
</dbReference>
<dbReference type="Gene3D" id="3.30.160.60">
    <property type="entry name" value="Classic Zinc Finger"/>
    <property type="match status" value="1"/>
</dbReference>
<dbReference type="AlphaFoldDB" id="A0A3B0VC24"/>
<gene>
    <name evidence="7" type="ORF">MNBD_DELTA04-820</name>
</gene>
<keyword evidence="5" id="KW-0456">Lyase</keyword>
<keyword evidence="1" id="KW-1003">Cell membrane</keyword>
<evidence type="ECO:0000256" key="5">
    <source>
        <dbReference type="ARBA" id="ARBA00023239"/>
    </source>
</evidence>
<dbReference type="GO" id="GO:0071555">
    <property type="term" value="P:cell wall organization"/>
    <property type="evidence" value="ECO:0007669"/>
    <property type="project" value="UniProtKB-KW"/>
</dbReference>
<dbReference type="GO" id="GO:0016829">
    <property type="term" value="F:lyase activity"/>
    <property type="evidence" value="ECO:0007669"/>
    <property type="project" value="UniProtKB-KW"/>
</dbReference>
<dbReference type="Gene3D" id="3.30.1490.480">
    <property type="entry name" value="Endolytic murein transglycosylase"/>
    <property type="match status" value="1"/>
</dbReference>
<dbReference type="InterPro" id="IPR003770">
    <property type="entry name" value="MLTG-like"/>
</dbReference>
<dbReference type="CDD" id="cd08010">
    <property type="entry name" value="MltG_like"/>
    <property type="match status" value="1"/>
</dbReference>
<proteinExistence type="inferred from homology"/>
<accession>A0A3B0VC24</accession>
<name>A0A3B0VC24_9ZZZZ</name>
<dbReference type="Pfam" id="PF02618">
    <property type="entry name" value="YceG"/>
    <property type="match status" value="1"/>
</dbReference>
<evidence type="ECO:0000256" key="3">
    <source>
        <dbReference type="ARBA" id="ARBA00022989"/>
    </source>
</evidence>
<organism evidence="7">
    <name type="scientific">hydrothermal vent metagenome</name>
    <dbReference type="NCBI Taxonomy" id="652676"/>
    <lineage>
        <taxon>unclassified sequences</taxon>
        <taxon>metagenomes</taxon>
        <taxon>ecological metagenomes</taxon>
    </lineage>
</organism>
<evidence type="ECO:0000256" key="1">
    <source>
        <dbReference type="ARBA" id="ARBA00022475"/>
    </source>
</evidence>
<protein>
    <submittedName>
        <fullName evidence="7">FIG004453: protein YceG like</fullName>
    </submittedName>
</protein>
<keyword evidence="4" id="KW-0472">Membrane</keyword>
<dbReference type="EMBL" id="UOEY01000024">
    <property type="protein sequence ID" value="VAW36432.1"/>
    <property type="molecule type" value="Genomic_DNA"/>
</dbReference>
<sequence length="349" mass="39390">MKKIPVWGLGLFILLLLGSAAWIGMYATTPSSSGRGEVTVFIPKGSSVRRIGAILGRQGLVGDDIRFLILARLTGRAGHLQAGEYRLPRGRTPLQILRLLAQGEVVRHQVTIPEGLNISQIATLLARDHWIDRQRFLALTRDPEFIKALGLHQASLEGYLFPDTYSLVRGQVDERTIISLMVHQFDHVWQEITKNSKPRLSRHQVVTLASIVEKETGNAGERPLIARVFLNRLQRNMRLQSDPTVIYGIPDFNGDLTRADLERKTPYNTYVIFGLPPGPICNPGRAALEAVLKPADSPDLYFVSRNDGTHYFSTTLKEHNRAVFKYQKNFFRSEQRHKKQDLPALRGTR</sequence>
<keyword evidence="6" id="KW-0961">Cell wall biogenesis/degradation</keyword>
<evidence type="ECO:0000256" key="2">
    <source>
        <dbReference type="ARBA" id="ARBA00022692"/>
    </source>
</evidence>
<dbReference type="PANTHER" id="PTHR30518:SF2">
    <property type="entry name" value="ENDOLYTIC MUREIN TRANSGLYCOSYLASE"/>
    <property type="match status" value="1"/>
</dbReference>
<dbReference type="PANTHER" id="PTHR30518">
    <property type="entry name" value="ENDOLYTIC MUREIN TRANSGLYCOSYLASE"/>
    <property type="match status" value="1"/>
</dbReference>
<reference evidence="7" key="1">
    <citation type="submission" date="2018-06" db="EMBL/GenBank/DDBJ databases">
        <authorList>
            <person name="Zhirakovskaya E."/>
        </authorList>
    </citation>
    <scope>NUCLEOTIDE SEQUENCE</scope>
</reference>
<evidence type="ECO:0000256" key="4">
    <source>
        <dbReference type="ARBA" id="ARBA00023136"/>
    </source>
</evidence>
<keyword evidence="2" id="KW-0812">Transmembrane</keyword>
<evidence type="ECO:0000313" key="7">
    <source>
        <dbReference type="EMBL" id="VAW36432.1"/>
    </source>
</evidence>